<dbReference type="CDD" id="cd01650">
    <property type="entry name" value="RT_nLTR_like"/>
    <property type="match status" value="1"/>
</dbReference>
<name>A0AAE0VW04_9BIVA</name>
<feature type="domain" description="Reverse transcriptase" evidence="2">
    <location>
        <begin position="558"/>
        <end position="836"/>
    </location>
</feature>
<dbReference type="SMART" id="SM00355">
    <property type="entry name" value="ZnF_C2H2"/>
    <property type="match status" value="2"/>
</dbReference>
<evidence type="ECO:0000313" key="3">
    <source>
        <dbReference type="EMBL" id="KAK3592171.1"/>
    </source>
</evidence>
<dbReference type="InterPro" id="IPR000477">
    <property type="entry name" value="RT_dom"/>
</dbReference>
<reference evidence="3" key="1">
    <citation type="journal article" date="2021" name="Genome Biol. Evol.">
        <title>A High-Quality Reference Genome for a Parasitic Bivalve with Doubly Uniparental Inheritance (Bivalvia: Unionida).</title>
        <authorList>
            <person name="Smith C.H."/>
        </authorList>
    </citation>
    <scope>NUCLEOTIDE SEQUENCE</scope>
    <source>
        <strain evidence="3">CHS0354</strain>
    </source>
</reference>
<sequence length="1264" mass="142394">MRKQFITTMNKSNQSTSNTERGGAETTPHQLVASTNDGPSGLQVTGNQEGRQGTIGDSALPKDVSTEPSEQIPEVEMVIIPFPDTAWLCPLCPNSMFGTLTNMKDHCEKIHKFTTVKYQCTMCDKIFQKAHGASCHQPKCPNKNKPRETLGDTSQDIFTCTLCPFRCKSSIGLGQHIRHAHPILANEKRIQSVELDMERKRAERRLQGKSTQNKPWSREDIERLAFLNEEANRSGVRKINEYISTRLTEYSSEQIKYQRRKLGLKSVPAKSREITSKKKPEAESPSISNVGKGAESNITGETEHLPKASRENNVWIENTDAITNVDTTAPECIPVNANTNVEGTRPMREDSNIDLNYFLTNSVPWEQENSRCIIDCSDVSSLTHLSAAQLQSVLYNNVSLNSDALFDKIIDKWQPTTTTPRLPRRQRNVEKCRGGRARKKAGVYRRTQKMFEGNKKRLVEEILTGVEDTKCSIAIETIESTYKDRFGSLSQEVNLGMYPAPVDLAKNDLLRIPICREEVINTIKGKDLKSAPGPDRITLGDIVQQPDYPEVLTNLFNIWLLTGRVPKNAKLSRSILLPKTKTGLEDVNNWRPLTISSAILRLYTSILSNRLMKAVTLNPRQRGFIPASGCVENIFLLETAIKQSKSLKRHLCVALLDLAKAFDTVSHKHLVAGLERHDVNPQWINIVQDLYSDTSTSFRVNGKNTGEIAITRGVKQGDPLSPLLFNIALDPIFCLIEDQNNGFTYQGNIPIGSMAYADDSSLLTEKAAELQKNLDLFAEFGRDTGLSVNAKKSCAFMITPRNKTFLINYGKQFTINGAKIPWVMPGESTRYLGGLFDPWTGRVRISPVEQLEDWCRRVGRAALKPRQKVRILSENLLPKLLFGLTLGSPVKSTLQKVDSVARTWVKKWLHLPECTSNHFMYSATCDGGLNLPKLEVIVPRVVIKNWQKLLDSESKTREIAMVAGIEAKQHKVRHSFNLVNPKWRDNEQVKWSAQRTQGNGVCNYMTTDKQRRVQSTNMWLKNPNILREKEYTDAIRIRTNTFPTRVTANRGIRRHTAKINCRHCKAPGETICHVLCACPWTLPLRVKRHDKIVQLLVEQLKRGGFCVMEEPHYRVLGSLYKPDLVTTKGGRSWIIDPTIIWEGNDLGDRSVKANRTKAQKYDCLRDLVATQTNTVCEGAYGLVLGVRGTIPSVAEDVLRMLSLDTKEFKNRLVEWTLRMSARIMRAYAGLSKHDQIPDLPGDDQIEIDESLLDSPADTSVQDLS</sequence>
<evidence type="ECO:0000259" key="2">
    <source>
        <dbReference type="PROSITE" id="PS50878"/>
    </source>
</evidence>
<feature type="compositionally biased region" description="Polar residues" evidence="1">
    <location>
        <begin position="27"/>
        <end position="51"/>
    </location>
</feature>
<protein>
    <recommendedName>
        <fullName evidence="2">Reverse transcriptase domain-containing protein</fullName>
    </recommendedName>
</protein>
<evidence type="ECO:0000256" key="1">
    <source>
        <dbReference type="SAM" id="MobiDB-lite"/>
    </source>
</evidence>
<dbReference type="AlphaFoldDB" id="A0AAE0VW04"/>
<dbReference type="EMBL" id="JAEAOA010000040">
    <property type="protein sequence ID" value="KAK3592171.1"/>
    <property type="molecule type" value="Genomic_DNA"/>
</dbReference>
<organism evidence="3 4">
    <name type="scientific">Potamilus streckersoni</name>
    <dbReference type="NCBI Taxonomy" id="2493646"/>
    <lineage>
        <taxon>Eukaryota</taxon>
        <taxon>Metazoa</taxon>
        <taxon>Spiralia</taxon>
        <taxon>Lophotrochozoa</taxon>
        <taxon>Mollusca</taxon>
        <taxon>Bivalvia</taxon>
        <taxon>Autobranchia</taxon>
        <taxon>Heteroconchia</taxon>
        <taxon>Palaeoheterodonta</taxon>
        <taxon>Unionida</taxon>
        <taxon>Unionoidea</taxon>
        <taxon>Unionidae</taxon>
        <taxon>Ambleminae</taxon>
        <taxon>Lampsilini</taxon>
        <taxon>Potamilus</taxon>
    </lineage>
</organism>
<keyword evidence="4" id="KW-1185">Reference proteome</keyword>
<feature type="region of interest" description="Disordered" evidence="1">
    <location>
        <begin position="266"/>
        <end position="297"/>
    </location>
</feature>
<dbReference type="PANTHER" id="PTHR19446">
    <property type="entry name" value="REVERSE TRANSCRIPTASES"/>
    <property type="match status" value="1"/>
</dbReference>
<feature type="compositionally biased region" description="Basic and acidic residues" evidence="1">
    <location>
        <begin position="270"/>
        <end position="282"/>
    </location>
</feature>
<feature type="region of interest" description="Disordered" evidence="1">
    <location>
        <begin position="1"/>
        <end position="71"/>
    </location>
</feature>
<dbReference type="PROSITE" id="PS00028">
    <property type="entry name" value="ZINC_FINGER_C2H2_1"/>
    <property type="match status" value="1"/>
</dbReference>
<proteinExistence type="predicted"/>
<dbReference type="InterPro" id="IPR043502">
    <property type="entry name" value="DNA/RNA_pol_sf"/>
</dbReference>
<reference evidence="3" key="3">
    <citation type="submission" date="2023-05" db="EMBL/GenBank/DDBJ databases">
        <authorList>
            <person name="Smith C.H."/>
        </authorList>
    </citation>
    <scope>NUCLEOTIDE SEQUENCE</scope>
    <source>
        <strain evidence="3">CHS0354</strain>
        <tissue evidence="3">Mantle</tissue>
    </source>
</reference>
<dbReference type="InterPro" id="IPR013087">
    <property type="entry name" value="Znf_C2H2_type"/>
</dbReference>
<gene>
    <name evidence="3" type="ORF">CHS0354_000078</name>
</gene>
<dbReference type="PROSITE" id="PS50878">
    <property type="entry name" value="RT_POL"/>
    <property type="match status" value="1"/>
</dbReference>
<comment type="caution">
    <text evidence="3">The sequence shown here is derived from an EMBL/GenBank/DDBJ whole genome shotgun (WGS) entry which is preliminary data.</text>
</comment>
<dbReference type="Pfam" id="PF00078">
    <property type="entry name" value="RVT_1"/>
    <property type="match status" value="1"/>
</dbReference>
<evidence type="ECO:0000313" key="4">
    <source>
        <dbReference type="Proteomes" id="UP001195483"/>
    </source>
</evidence>
<dbReference type="Proteomes" id="UP001195483">
    <property type="component" value="Unassembled WGS sequence"/>
</dbReference>
<dbReference type="SUPFAM" id="SSF56672">
    <property type="entry name" value="DNA/RNA polymerases"/>
    <property type="match status" value="1"/>
</dbReference>
<feature type="compositionally biased region" description="Polar residues" evidence="1">
    <location>
        <begin position="1"/>
        <end position="20"/>
    </location>
</feature>
<accession>A0AAE0VW04</accession>
<reference evidence="3" key="2">
    <citation type="journal article" date="2021" name="Genome Biol. Evol.">
        <title>Developing a high-quality reference genome for a parasitic bivalve with doubly uniparental inheritance (Bivalvia: Unionida).</title>
        <authorList>
            <person name="Smith C.H."/>
        </authorList>
    </citation>
    <scope>NUCLEOTIDE SEQUENCE</scope>
    <source>
        <strain evidence="3">CHS0354</strain>
        <tissue evidence="3">Mantle</tissue>
    </source>
</reference>